<dbReference type="VEuPathDB" id="FungiDB:VP01_4926g1"/>
<dbReference type="EMBL" id="LAVV01010083">
    <property type="protein sequence ID" value="KNZ49582.1"/>
    <property type="molecule type" value="Genomic_DNA"/>
</dbReference>
<evidence type="ECO:0000313" key="2">
    <source>
        <dbReference type="EMBL" id="KNZ49582.1"/>
    </source>
</evidence>
<proteinExistence type="predicted"/>
<evidence type="ECO:0000256" key="1">
    <source>
        <dbReference type="SAM" id="MobiDB-lite"/>
    </source>
</evidence>
<dbReference type="AlphaFoldDB" id="A0A0L6UMT6"/>
<evidence type="ECO:0000313" key="3">
    <source>
        <dbReference type="Proteomes" id="UP000037035"/>
    </source>
</evidence>
<feature type="region of interest" description="Disordered" evidence="1">
    <location>
        <begin position="64"/>
        <end position="92"/>
    </location>
</feature>
<organism evidence="2 3">
    <name type="scientific">Puccinia sorghi</name>
    <dbReference type="NCBI Taxonomy" id="27349"/>
    <lineage>
        <taxon>Eukaryota</taxon>
        <taxon>Fungi</taxon>
        <taxon>Dikarya</taxon>
        <taxon>Basidiomycota</taxon>
        <taxon>Pucciniomycotina</taxon>
        <taxon>Pucciniomycetes</taxon>
        <taxon>Pucciniales</taxon>
        <taxon>Pucciniaceae</taxon>
        <taxon>Puccinia</taxon>
    </lineage>
</organism>
<accession>A0A0L6UMT6</accession>
<feature type="compositionally biased region" description="Polar residues" evidence="1">
    <location>
        <begin position="78"/>
        <end position="90"/>
    </location>
</feature>
<gene>
    <name evidence="2" type="ORF">VP01_4926g1</name>
</gene>
<name>A0A0L6UMT6_9BASI</name>
<keyword evidence="3" id="KW-1185">Reference proteome</keyword>
<sequence>MLAIDKKLPICQFYDQTEKPLNFASKRFYMDLSRPQQIGLKLSLTGLKVFTLFNLQPIPTLSKFNSSRPRHSPRNGGDSRQLTNQTLSTKTDQEGVGISWNQRLLTGENTTLAEFEKLKINYWSHTGILNYLACQTGPELDPAVLILSSFNQSPGIQHWRQVIHCWKYLAGTIDLALRLKPDPLDNSNTLKHFTNATLADNLET</sequence>
<comment type="caution">
    <text evidence="2">The sequence shown here is derived from an EMBL/GenBank/DDBJ whole genome shotgun (WGS) entry which is preliminary data.</text>
</comment>
<protein>
    <submittedName>
        <fullName evidence="2">Uncharacterized protein</fullName>
    </submittedName>
</protein>
<dbReference type="Proteomes" id="UP000037035">
    <property type="component" value="Unassembled WGS sequence"/>
</dbReference>
<reference evidence="2 3" key="1">
    <citation type="submission" date="2015-08" db="EMBL/GenBank/DDBJ databases">
        <title>Next Generation Sequencing and Analysis of the Genome of Puccinia sorghi L Schw, the Causal Agent of Maize Common Rust.</title>
        <authorList>
            <person name="Rochi L."/>
            <person name="Burguener G."/>
            <person name="Darino M."/>
            <person name="Turjanski A."/>
            <person name="Kreff E."/>
            <person name="Dieguez M.J."/>
            <person name="Sacco F."/>
        </authorList>
    </citation>
    <scope>NUCLEOTIDE SEQUENCE [LARGE SCALE GENOMIC DNA]</scope>
    <source>
        <strain evidence="2 3">RO10H11247</strain>
    </source>
</reference>